<organism evidence="3 4">
    <name type="scientific">Paeniglutamicibacter antarcticus</name>
    <dbReference type="NCBI Taxonomy" id="494023"/>
    <lineage>
        <taxon>Bacteria</taxon>
        <taxon>Bacillati</taxon>
        <taxon>Actinomycetota</taxon>
        <taxon>Actinomycetes</taxon>
        <taxon>Micrococcales</taxon>
        <taxon>Micrococcaceae</taxon>
        <taxon>Paeniglutamicibacter</taxon>
    </lineage>
</organism>
<evidence type="ECO:0000313" key="4">
    <source>
        <dbReference type="Proteomes" id="UP001501257"/>
    </source>
</evidence>
<dbReference type="Pfam" id="PF01926">
    <property type="entry name" value="MMR_HSR1"/>
    <property type="match status" value="1"/>
</dbReference>
<feature type="domain" description="G" evidence="2">
    <location>
        <begin position="59"/>
        <end position="181"/>
    </location>
</feature>
<dbReference type="InterPro" id="IPR006073">
    <property type="entry name" value="GTP-bd"/>
</dbReference>
<feature type="transmembrane region" description="Helical" evidence="1">
    <location>
        <begin position="433"/>
        <end position="458"/>
    </location>
</feature>
<reference evidence="4" key="1">
    <citation type="journal article" date="2019" name="Int. J. Syst. Evol. Microbiol.">
        <title>The Global Catalogue of Microorganisms (GCM) 10K type strain sequencing project: providing services to taxonomists for standard genome sequencing and annotation.</title>
        <authorList>
            <consortium name="The Broad Institute Genomics Platform"/>
            <consortium name="The Broad Institute Genome Sequencing Center for Infectious Disease"/>
            <person name="Wu L."/>
            <person name="Ma J."/>
        </authorList>
    </citation>
    <scope>NUCLEOTIDE SEQUENCE [LARGE SCALE GENOMIC DNA]</scope>
    <source>
        <strain evidence="4">JCM 18952</strain>
    </source>
</reference>
<proteinExistence type="predicted"/>
<evidence type="ECO:0000259" key="2">
    <source>
        <dbReference type="Pfam" id="PF01926"/>
    </source>
</evidence>
<accession>A0ABP9TL29</accession>
<keyword evidence="1" id="KW-0472">Membrane</keyword>
<keyword evidence="4" id="KW-1185">Reference proteome</keyword>
<gene>
    <name evidence="3" type="ORF">GCM10025778_14560</name>
</gene>
<dbReference type="PANTHER" id="PTHR42698:SF1">
    <property type="entry name" value="GTPASE ERA, MITOCHONDRIAL"/>
    <property type="match status" value="1"/>
</dbReference>
<feature type="transmembrane region" description="Helical" evidence="1">
    <location>
        <begin position="478"/>
        <end position="499"/>
    </location>
</feature>
<dbReference type="RefSeq" id="WP_210100587.1">
    <property type="nucleotide sequence ID" value="NZ_BAABLK010000024.1"/>
</dbReference>
<dbReference type="Gene3D" id="3.40.50.300">
    <property type="entry name" value="P-loop containing nucleotide triphosphate hydrolases"/>
    <property type="match status" value="1"/>
</dbReference>
<dbReference type="InterPro" id="IPR005662">
    <property type="entry name" value="GTPase_Era-like"/>
</dbReference>
<dbReference type="PANTHER" id="PTHR42698">
    <property type="entry name" value="GTPASE ERA"/>
    <property type="match status" value="1"/>
</dbReference>
<protein>
    <submittedName>
        <fullName evidence="3">50S ribosome-binding GTPase</fullName>
    </submittedName>
</protein>
<comment type="caution">
    <text evidence="3">The sequence shown here is derived from an EMBL/GenBank/DDBJ whole genome shotgun (WGS) entry which is preliminary data.</text>
</comment>
<name>A0ABP9TL29_9MICC</name>
<keyword evidence="1" id="KW-1133">Transmembrane helix</keyword>
<dbReference type="SUPFAM" id="SSF52540">
    <property type="entry name" value="P-loop containing nucleoside triphosphate hydrolases"/>
    <property type="match status" value="1"/>
</dbReference>
<keyword evidence="1" id="KW-0812">Transmembrane</keyword>
<sequence length="546" mass="58467">MSRRRQATTASPLELRLEALKEATELGAARIDASLCDVSWQVLERASTRRTLSAEHTVVGFFGATGSGKSSLFNAVAGQDLARTAAIRPTTNQPLAGIWGRDGADPLLDWLGVQERHTLDSPLRLEKKGFFGSEKEANGLILLDLPDFDSTMAANREIATKLAGQVDVLIWVLDPQKYADAAVHHDFIRPLATHGSVTLVVLNQIDKLRDEERGPVMESLQSILLADGLENPKLLGVSALTGEGVDNLAREIARVVTERGATTRRLTADVASVAERMGEGSTLEELKLPGQIATKTLTGELASAAGVDTVVGAVRRSYRLDAHKKTGWPLTRWLAKVRPDPLRRLNLKSQDVNPRLNRTSLPAPGAAQKAQADSAVRHFAAEASEGAPEAWQGAIRRAARAGGDTLPDELDQAIANTDIGARKGAWWWPVVSLIQWISLVTALAGALWLGALFAAQYFQFTVPEAPKVEGFPVPTLMVFIGILLGIVLGLATGLVARIGSAGRARKARKALHAAVGAVAIRSVVEPVNAELTRHNLFIGALARAGK</sequence>
<dbReference type="Proteomes" id="UP001501257">
    <property type="component" value="Unassembled WGS sequence"/>
</dbReference>
<dbReference type="EMBL" id="BAABLK010000024">
    <property type="protein sequence ID" value="GAA5226923.1"/>
    <property type="molecule type" value="Genomic_DNA"/>
</dbReference>
<evidence type="ECO:0000313" key="3">
    <source>
        <dbReference type="EMBL" id="GAA5226923.1"/>
    </source>
</evidence>
<dbReference type="InterPro" id="IPR027417">
    <property type="entry name" value="P-loop_NTPase"/>
</dbReference>
<evidence type="ECO:0000256" key="1">
    <source>
        <dbReference type="SAM" id="Phobius"/>
    </source>
</evidence>